<dbReference type="PROSITE" id="PS50109">
    <property type="entry name" value="HIS_KIN"/>
    <property type="match status" value="1"/>
</dbReference>
<dbReference type="Gene3D" id="3.30.565.10">
    <property type="entry name" value="Histidine kinase-like ATPase, C-terminal domain"/>
    <property type="match status" value="1"/>
</dbReference>
<dbReference type="EC" id="2.7.13.3" evidence="2"/>
<dbReference type="InterPro" id="IPR005467">
    <property type="entry name" value="His_kinase_dom"/>
</dbReference>
<dbReference type="Pfam" id="PF02518">
    <property type="entry name" value="HATPase_c"/>
    <property type="match status" value="1"/>
</dbReference>
<evidence type="ECO:0000256" key="4">
    <source>
        <dbReference type="ARBA" id="ARBA00022679"/>
    </source>
</evidence>
<evidence type="ECO:0000256" key="1">
    <source>
        <dbReference type="ARBA" id="ARBA00000085"/>
    </source>
</evidence>
<gene>
    <name evidence="9" type="primary">sasA_247</name>
    <name evidence="9" type="ORF">SDC9_96199</name>
</gene>
<keyword evidence="5 9" id="KW-0418">Kinase</keyword>
<sequence>MNKIIQFVYQKDYPINLRKLNTLFKEELSSRYPIKNTYFDYLNLQNRQLIGTNRPKQISPNYLATDTIPLDIISSIGIIGYVEVPNLVILRKMGYQLALSVLLILIGMGGMVYLGKSFVIQWRLEKHRQESVNAMTHEFKRPISGAVAMVALIPFYAGRKDMEKVTDYANNTLTELNKLTAYTERIQQISNNEKGNIVLNKEPIIIKSFFEAIKERYTSQDNEAKKVAIQLNTNTEKAFITADLIHFSNVMDNLVENAIKYSTSDVTLYISISDIKEGLKIAVEDNGIGISPYDLKFIFDKFYRSNRKEIKNKAGFGLGLTYVKSIVEAHGGTITAESKLNEGSKFTVELRVES</sequence>
<keyword evidence="3" id="KW-0597">Phosphoprotein</keyword>
<evidence type="ECO:0000256" key="2">
    <source>
        <dbReference type="ARBA" id="ARBA00012438"/>
    </source>
</evidence>
<dbReference type="GO" id="GO:0000155">
    <property type="term" value="F:phosphorelay sensor kinase activity"/>
    <property type="evidence" value="ECO:0007669"/>
    <property type="project" value="InterPro"/>
</dbReference>
<evidence type="ECO:0000256" key="6">
    <source>
        <dbReference type="ARBA" id="ARBA00023012"/>
    </source>
</evidence>
<dbReference type="SUPFAM" id="SSF55874">
    <property type="entry name" value="ATPase domain of HSP90 chaperone/DNA topoisomerase II/histidine kinase"/>
    <property type="match status" value="1"/>
</dbReference>
<dbReference type="InterPro" id="IPR003594">
    <property type="entry name" value="HATPase_dom"/>
</dbReference>
<dbReference type="PANTHER" id="PTHR45453">
    <property type="entry name" value="PHOSPHATE REGULON SENSOR PROTEIN PHOR"/>
    <property type="match status" value="1"/>
</dbReference>
<keyword evidence="4 9" id="KW-0808">Transferase</keyword>
<comment type="catalytic activity">
    <reaction evidence="1">
        <text>ATP + protein L-histidine = ADP + protein N-phospho-L-histidine.</text>
        <dbReference type="EC" id="2.7.13.3"/>
    </reaction>
</comment>
<dbReference type="SMART" id="SM00387">
    <property type="entry name" value="HATPase_c"/>
    <property type="match status" value="1"/>
</dbReference>
<keyword evidence="7" id="KW-0812">Transmembrane</keyword>
<evidence type="ECO:0000313" key="9">
    <source>
        <dbReference type="EMBL" id="MPM49469.1"/>
    </source>
</evidence>
<dbReference type="GO" id="GO:0005886">
    <property type="term" value="C:plasma membrane"/>
    <property type="evidence" value="ECO:0007669"/>
    <property type="project" value="TreeGrafter"/>
</dbReference>
<dbReference type="AlphaFoldDB" id="A0A645A8G1"/>
<organism evidence="9">
    <name type="scientific">bioreactor metagenome</name>
    <dbReference type="NCBI Taxonomy" id="1076179"/>
    <lineage>
        <taxon>unclassified sequences</taxon>
        <taxon>metagenomes</taxon>
        <taxon>ecological metagenomes</taxon>
    </lineage>
</organism>
<accession>A0A645A8G1</accession>
<dbReference type="PRINTS" id="PR00344">
    <property type="entry name" value="BCTRLSENSOR"/>
</dbReference>
<dbReference type="CDD" id="cd00075">
    <property type="entry name" value="HATPase"/>
    <property type="match status" value="1"/>
</dbReference>
<keyword evidence="7" id="KW-0472">Membrane</keyword>
<dbReference type="InterPro" id="IPR050351">
    <property type="entry name" value="BphY/WalK/GraS-like"/>
</dbReference>
<name>A0A645A8G1_9ZZZZ</name>
<evidence type="ECO:0000256" key="5">
    <source>
        <dbReference type="ARBA" id="ARBA00022777"/>
    </source>
</evidence>
<dbReference type="GO" id="GO:0004721">
    <property type="term" value="F:phosphoprotein phosphatase activity"/>
    <property type="evidence" value="ECO:0007669"/>
    <property type="project" value="TreeGrafter"/>
</dbReference>
<feature type="domain" description="Histidine kinase" evidence="8">
    <location>
        <begin position="134"/>
        <end position="354"/>
    </location>
</feature>
<comment type="caution">
    <text evidence="9">The sequence shown here is derived from an EMBL/GenBank/DDBJ whole genome shotgun (WGS) entry which is preliminary data.</text>
</comment>
<dbReference type="FunFam" id="3.30.565.10:FF:000006">
    <property type="entry name" value="Sensor histidine kinase WalK"/>
    <property type="match status" value="1"/>
</dbReference>
<evidence type="ECO:0000256" key="7">
    <source>
        <dbReference type="SAM" id="Phobius"/>
    </source>
</evidence>
<dbReference type="GO" id="GO:0016036">
    <property type="term" value="P:cellular response to phosphate starvation"/>
    <property type="evidence" value="ECO:0007669"/>
    <property type="project" value="TreeGrafter"/>
</dbReference>
<keyword evidence="6" id="KW-0902">Two-component regulatory system</keyword>
<dbReference type="InterPro" id="IPR036890">
    <property type="entry name" value="HATPase_C_sf"/>
</dbReference>
<feature type="transmembrane region" description="Helical" evidence="7">
    <location>
        <begin position="97"/>
        <end position="119"/>
    </location>
</feature>
<keyword evidence="7" id="KW-1133">Transmembrane helix</keyword>
<dbReference type="InterPro" id="IPR036097">
    <property type="entry name" value="HisK_dim/P_sf"/>
</dbReference>
<dbReference type="PANTHER" id="PTHR45453:SF1">
    <property type="entry name" value="PHOSPHATE REGULON SENSOR PROTEIN PHOR"/>
    <property type="match status" value="1"/>
</dbReference>
<dbReference type="SUPFAM" id="SSF47384">
    <property type="entry name" value="Homodimeric domain of signal transducing histidine kinase"/>
    <property type="match status" value="1"/>
</dbReference>
<dbReference type="InterPro" id="IPR004358">
    <property type="entry name" value="Sig_transdc_His_kin-like_C"/>
</dbReference>
<reference evidence="9" key="1">
    <citation type="submission" date="2019-08" db="EMBL/GenBank/DDBJ databases">
        <authorList>
            <person name="Kucharzyk K."/>
            <person name="Murdoch R.W."/>
            <person name="Higgins S."/>
            <person name="Loffler F."/>
        </authorList>
    </citation>
    <scope>NUCLEOTIDE SEQUENCE</scope>
</reference>
<proteinExistence type="predicted"/>
<evidence type="ECO:0000256" key="3">
    <source>
        <dbReference type="ARBA" id="ARBA00022553"/>
    </source>
</evidence>
<evidence type="ECO:0000259" key="8">
    <source>
        <dbReference type="PROSITE" id="PS50109"/>
    </source>
</evidence>
<dbReference type="EMBL" id="VSSQ01012538">
    <property type="protein sequence ID" value="MPM49469.1"/>
    <property type="molecule type" value="Genomic_DNA"/>
</dbReference>
<protein>
    <recommendedName>
        <fullName evidence="2">histidine kinase</fullName>
        <ecNumber evidence="2">2.7.13.3</ecNumber>
    </recommendedName>
</protein>